<dbReference type="Pfam" id="PF01784">
    <property type="entry name" value="DUF34_NIF3"/>
    <property type="match status" value="1"/>
</dbReference>
<protein>
    <submittedName>
        <fullName evidence="1">Nif3-like dinuclear metal center hexameric protein</fullName>
    </submittedName>
</protein>
<dbReference type="PANTHER" id="PTHR13799:SF14">
    <property type="entry name" value="GTP CYCLOHYDROLASE 1 TYPE 2 HOMOLOG"/>
    <property type="match status" value="1"/>
</dbReference>
<dbReference type="InterPro" id="IPR002678">
    <property type="entry name" value="DUF34/NIF3"/>
</dbReference>
<sequence length="268" mass="30593">MTVEDIMDYMENLAPSRLKESYDNVGLMVGDRYHRVKAVLFCLDCTLEVIKEAKDKNVDMIISHHPLIFRKPSSITTDTLQGKKIIELIKNNINLYSSHTNLDSVKNGMNDTMVELLNLDINSVNIIEESLTKIQGAGIGRIIELKSPIRAEKLCSVVKEKFNLSSLRFAGEVNMNINKIAMINGSGQDYFEAARKAGAQCVITGDTTYHYISDYKEMGLFLIDIGHFSSEWPLFKIIGRNIEKYLKSQDREIKVYYSQSEREPYEIF</sequence>
<dbReference type="PANTHER" id="PTHR13799">
    <property type="entry name" value="NGG1 INTERACTING FACTOR 3"/>
    <property type="match status" value="1"/>
</dbReference>
<organism evidence="1 2">
    <name type="scientific">Clostridium simiarum</name>
    <dbReference type="NCBI Taxonomy" id="2841506"/>
    <lineage>
        <taxon>Bacteria</taxon>
        <taxon>Bacillati</taxon>
        <taxon>Bacillota</taxon>
        <taxon>Clostridia</taxon>
        <taxon>Eubacteriales</taxon>
        <taxon>Clostridiaceae</taxon>
        <taxon>Clostridium</taxon>
    </lineage>
</organism>
<dbReference type="EMBL" id="JAHLQL010000001">
    <property type="protein sequence ID" value="MBU5591008.1"/>
    <property type="molecule type" value="Genomic_DNA"/>
</dbReference>
<keyword evidence="2" id="KW-1185">Reference proteome</keyword>
<evidence type="ECO:0000313" key="1">
    <source>
        <dbReference type="EMBL" id="MBU5591008.1"/>
    </source>
</evidence>
<dbReference type="Proteomes" id="UP000736583">
    <property type="component" value="Unassembled WGS sequence"/>
</dbReference>
<name>A0ABS6F053_9CLOT</name>
<proteinExistence type="predicted"/>
<evidence type="ECO:0000313" key="2">
    <source>
        <dbReference type="Proteomes" id="UP000736583"/>
    </source>
</evidence>
<gene>
    <name evidence="1" type="ORF">KQI89_04470</name>
</gene>
<dbReference type="NCBIfam" id="TIGR00486">
    <property type="entry name" value="YbgI_SA1388"/>
    <property type="match status" value="1"/>
</dbReference>
<reference evidence="1 2" key="1">
    <citation type="submission" date="2021-06" db="EMBL/GenBank/DDBJ databases">
        <authorList>
            <person name="Sun Q."/>
            <person name="Li D."/>
        </authorList>
    </citation>
    <scope>NUCLEOTIDE SEQUENCE [LARGE SCALE GENOMIC DNA]</scope>
    <source>
        <strain evidence="1 2">MSJ-4</strain>
    </source>
</reference>
<accession>A0ABS6F053</accession>
<comment type="caution">
    <text evidence="1">The sequence shown here is derived from an EMBL/GenBank/DDBJ whole genome shotgun (WGS) entry which is preliminary data.</text>
</comment>